<evidence type="ECO:0000256" key="2">
    <source>
        <dbReference type="ARBA" id="ARBA00005046"/>
    </source>
</evidence>
<dbReference type="HOGENOM" id="CLU_010186_7_0_11"/>
<keyword evidence="7" id="KW-0460">Magnesium</keyword>
<dbReference type="eggNOG" id="COG0303">
    <property type="taxonomic scope" value="Bacteria"/>
</dbReference>
<dbReference type="AlphaFoldDB" id="E6SFE6"/>
<dbReference type="PANTHER" id="PTHR10192">
    <property type="entry name" value="MOLYBDOPTERIN BIOSYNTHESIS PROTEIN"/>
    <property type="match status" value="1"/>
</dbReference>
<dbReference type="InterPro" id="IPR005110">
    <property type="entry name" value="MoeA_linker/N"/>
</dbReference>
<dbReference type="InterPro" id="IPR036425">
    <property type="entry name" value="MoaB/Mog-like_dom_sf"/>
</dbReference>
<dbReference type="InterPro" id="IPR036688">
    <property type="entry name" value="MoeA_C_domain_IV_sf"/>
</dbReference>
<keyword evidence="4 7" id="KW-0500">Molybdenum</keyword>
<dbReference type="SMART" id="SM00852">
    <property type="entry name" value="MoCF_biosynth"/>
    <property type="match status" value="1"/>
</dbReference>
<dbReference type="STRING" id="710696.Intca_0123"/>
<keyword evidence="7" id="KW-0479">Metal-binding</keyword>
<dbReference type="InterPro" id="IPR005111">
    <property type="entry name" value="MoeA_C_domain_IV"/>
</dbReference>
<dbReference type="EC" id="2.10.1.1" evidence="7"/>
<dbReference type="Gene3D" id="3.90.105.10">
    <property type="entry name" value="Molybdopterin biosynthesis moea protein, domain 2"/>
    <property type="match status" value="1"/>
</dbReference>
<reference evidence="9 10" key="1">
    <citation type="journal article" date="2010" name="Stand. Genomic Sci.">
        <title>Complete genome sequence of Intrasporangium calvum type strain (7 KIP).</title>
        <authorList>
            <person name="Del Rio T.G."/>
            <person name="Chertkov O."/>
            <person name="Yasawong M."/>
            <person name="Lucas S."/>
            <person name="Deshpande S."/>
            <person name="Cheng J.F."/>
            <person name="Detter C."/>
            <person name="Tapia R."/>
            <person name="Han C."/>
            <person name="Goodwin L."/>
            <person name="Pitluck S."/>
            <person name="Liolios K."/>
            <person name="Ivanova N."/>
            <person name="Mavromatis K."/>
            <person name="Pati A."/>
            <person name="Chen A."/>
            <person name="Palaniappan K."/>
            <person name="Land M."/>
            <person name="Hauser L."/>
            <person name="Chang Y.J."/>
            <person name="Jeffries C.D."/>
            <person name="Rohde M."/>
            <person name="Pukall R."/>
            <person name="Sikorski J."/>
            <person name="Goker M."/>
            <person name="Woyke T."/>
            <person name="Bristow J."/>
            <person name="Eisen J.A."/>
            <person name="Markowitz V."/>
            <person name="Hugenholtz P."/>
            <person name="Kyrpides N.C."/>
            <person name="Klenk H.P."/>
            <person name="Lapidus A."/>
        </authorList>
    </citation>
    <scope>NUCLEOTIDE SEQUENCE [LARGE SCALE GENOMIC DNA]</scope>
    <source>
        <strain evidence="10">ATCC 23552 / DSM 43043 / JCM 3097 / NBRC 12989 / 7 KIP</strain>
    </source>
</reference>
<comment type="function">
    <text evidence="1 7">Catalyzes the insertion of molybdate into adenylated molybdopterin with the concomitant release of AMP.</text>
</comment>
<dbReference type="Proteomes" id="UP000008914">
    <property type="component" value="Chromosome"/>
</dbReference>
<dbReference type="SUPFAM" id="SSF63867">
    <property type="entry name" value="MoeA C-terminal domain-like"/>
    <property type="match status" value="1"/>
</dbReference>
<keyword evidence="10" id="KW-1185">Reference proteome</keyword>
<feature type="domain" description="MoaB/Mog" evidence="8">
    <location>
        <begin position="189"/>
        <end position="328"/>
    </location>
</feature>
<keyword evidence="5 7" id="KW-0501">Molybdenum cofactor biosynthesis</keyword>
<comment type="pathway">
    <text evidence="2 7">Cofactor biosynthesis; molybdopterin biosynthesis.</text>
</comment>
<dbReference type="SUPFAM" id="SSF53218">
    <property type="entry name" value="Molybdenum cofactor biosynthesis proteins"/>
    <property type="match status" value="1"/>
</dbReference>
<sequence length="405" mass="41203">MGVGQNEPVPHTSVAEHRIALRHVIGAAATEVIPVDRHALGRRLAEPLLAIDDLPRFDSSAMDGYAAVPETPDQRVFLVVGDVAAGDAAGFVLEPGQAARVMTGARLPTGAVGVVPVEQTDAERTGPAPRQVTFAAPVAPGRHVRKQAEDIAAGVPVAGTGAPLTAAVIALARSAGCTEAVVHVPTRVAVVATGAELTVPGVDPGRGGIHESNSEMVAALASAAGCSVTRVATCTDDPGALEGLLTELSAAPDVDLVITTGGVSAGAYEVVRQVCEPRESFSFVHLAMQPGGPQGLGRWDGMPVVCLPGTPVGAFVSFEMLVRPALDERHGAPARGASSAAYVGRPRHTRAGMVQFISGVVAPDGTVSAPDARHLSALAGSNALIEVPETVEQIVPGDIVTVHPL</sequence>
<gene>
    <name evidence="9" type="ordered locus">Intca_0123</name>
</gene>
<dbReference type="GO" id="GO:0005829">
    <property type="term" value="C:cytosol"/>
    <property type="evidence" value="ECO:0007669"/>
    <property type="project" value="TreeGrafter"/>
</dbReference>
<evidence type="ECO:0000313" key="9">
    <source>
        <dbReference type="EMBL" id="ADU46684.1"/>
    </source>
</evidence>
<dbReference type="EMBL" id="CP002343">
    <property type="protein sequence ID" value="ADU46684.1"/>
    <property type="molecule type" value="Genomic_DNA"/>
</dbReference>
<comment type="similarity">
    <text evidence="3 7">Belongs to the MoeA family.</text>
</comment>
<dbReference type="PANTHER" id="PTHR10192:SF5">
    <property type="entry name" value="GEPHYRIN"/>
    <property type="match status" value="1"/>
</dbReference>
<dbReference type="NCBIfam" id="NF045515">
    <property type="entry name" value="Glp_gephyrin"/>
    <property type="match status" value="1"/>
</dbReference>
<dbReference type="Pfam" id="PF03454">
    <property type="entry name" value="MoeA_C"/>
    <property type="match status" value="1"/>
</dbReference>
<dbReference type="InterPro" id="IPR038987">
    <property type="entry name" value="MoeA-like"/>
</dbReference>
<dbReference type="CDD" id="cd00887">
    <property type="entry name" value="MoeA"/>
    <property type="match status" value="1"/>
</dbReference>
<dbReference type="InterPro" id="IPR036135">
    <property type="entry name" value="MoeA_linker/N_sf"/>
</dbReference>
<name>E6SFE6_INTC7</name>
<dbReference type="GO" id="GO:0046872">
    <property type="term" value="F:metal ion binding"/>
    <property type="evidence" value="ECO:0007669"/>
    <property type="project" value="UniProtKB-UniRule"/>
</dbReference>
<evidence type="ECO:0000313" key="10">
    <source>
        <dbReference type="Proteomes" id="UP000008914"/>
    </source>
</evidence>
<dbReference type="GO" id="GO:0061599">
    <property type="term" value="F:molybdopterin molybdotransferase activity"/>
    <property type="evidence" value="ECO:0007669"/>
    <property type="project" value="UniProtKB-UniRule"/>
</dbReference>
<evidence type="ECO:0000256" key="6">
    <source>
        <dbReference type="ARBA" id="ARBA00047317"/>
    </source>
</evidence>
<dbReference type="Gene3D" id="2.170.190.11">
    <property type="entry name" value="Molybdopterin biosynthesis moea protein, domain 3"/>
    <property type="match status" value="1"/>
</dbReference>
<evidence type="ECO:0000256" key="7">
    <source>
        <dbReference type="RuleBase" id="RU365090"/>
    </source>
</evidence>
<accession>E6SFE6</accession>
<dbReference type="Pfam" id="PF00994">
    <property type="entry name" value="MoCF_biosynth"/>
    <property type="match status" value="1"/>
</dbReference>
<dbReference type="Gene3D" id="2.40.340.10">
    <property type="entry name" value="MoeA, C-terminal, domain IV"/>
    <property type="match status" value="1"/>
</dbReference>
<evidence type="ECO:0000256" key="3">
    <source>
        <dbReference type="ARBA" id="ARBA00010763"/>
    </source>
</evidence>
<evidence type="ECO:0000256" key="4">
    <source>
        <dbReference type="ARBA" id="ARBA00022505"/>
    </source>
</evidence>
<keyword evidence="7" id="KW-0808">Transferase</keyword>
<proteinExistence type="inferred from homology"/>
<protein>
    <recommendedName>
        <fullName evidence="7">Molybdopterin molybdenumtransferase</fullName>
        <ecNumber evidence="7">2.10.1.1</ecNumber>
    </recommendedName>
</protein>
<evidence type="ECO:0000256" key="5">
    <source>
        <dbReference type="ARBA" id="ARBA00023150"/>
    </source>
</evidence>
<evidence type="ECO:0000256" key="1">
    <source>
        <dbReference type="ARBA" id="ARBA00002901"/>
    </source>
</evidence>
<evidence type="ECO:0000259" key="8">
    <source>
        <dbReference type="SMART" id="SM00852"/>
    </source>
</evidence>
<comment type="catalytic activity">
    <reaction evidence="6">
        <text>adenylyl-molybdopterin + molybdate = Mo-molybdopterin + AMP + H(+)</text>
        <dbReference type="Rhea" id="RHEA:35047"/>
        <dbReference type="ChEBI" id="CHEBI:15378"/>
        <dbReference type="ChEBI" id="CHEBI:36264"/>
        <dbReference type="ChEBI" id="CHEBI:62727"/>
        <dbReference type="ChEBI" id="CHEBI:71302"/>
        <dbReference type="ChEBI" id="CHEBI:456215"/>
        <dbReference type="EC" id="2.10.1.1"/>
    </reaction>
</comment>
<comment type="cofactor">
    <cofactor evidence="7">
        <name>Mg(2+)</name>
        <dbReference type="ChEBI" id="CHEBI:18420"/>
    </cofactor>
</comment>
<dbReference type="GO" id="GO:0006777">
    <property type="term" value="P:Mo-molybdopterin cofactor biosynthetic process"/>
    <property type="evidence" value="ECO:0007669"/>
    <property type="project" value="UniProtKB-UniRule"/>
</dbReference>
<dbReference type="SUPFAM" id="SSF63882">
    <property type="entry name" value="MoeA N-terminal region -like"/>
    <property type="match status" value="1"/>
</dbReference>
<dbReference type="Pfam" id="PF03453">
    <property type="entry name" value="MoeA_N"/>
    <property type="match status" value="1"/>
</dbReference>
<dbReference type="InterPro" id="IPR001453">
    <property type="entry name" value="MoaB/Mog_dom"/>
</dbReference>
<dbReference type="Gene3D" id="3.40.980.10">
    <property type="entry name" value="MoaB/Mog-like domain"/>
    <property type="match status" value="1"/>
</dbReference>
<dbReference type="KEGG" id="ica:Intca_0123"/>
<organism evidence="9 10">
    <name type="scientific">Intrasporangium calvum (strain ATCC 23552 / DSM 43043 / JCM 3097 / NBRC 12989 / NCIMB 10167 / NRRL B-3866 / 7 KIP)</name>
    <dbReference type="NCBI Taxonomy" id="710696"/>
    <lineage>
        <taxon>Bacteria</taxon>
        <taxon>Bacillati</taxon>
        <taxon>Actinomycetota</taxon>
        <taxon>Actinomycetes</taxon>
        <taxon>Micrococcales</taxon>
        <taxon>Intrasporangiaceae</taxon>
        <taxon>Intrasporangium</taxon>
    </lineage>
</organism>
<dbReference type="UniPathway" id="UPA00344"/>